<evidence type="ECO:0000259" key="10">
    <source>
        <dbReference type="PROSITE" id="PS51898"/>
    </source>
</evidence>
<evidence type="ECO:0000256" key="7">
    <source>
        <dbReference type="ARBA" id="ARBA00023172"/>
    </source>
</evidence>
<keyword evidence="8 9" id="KW-0131">Cell cycle</keyword>
<dbReference type="InterPro" id="IPR011010">
    <property type="entry name" value="DNA_brk_join_enz"/>
</dbReference>
<keyword evidence="7 9" id="KW-0233">DNA recombination</keyword>
<dbReference type="Gene3D" id="1.10.150.130">
    <property type="match status" value="1"/>
</dbReference>
<dbReference type="InterPro" id="IPR023009">
    <property type="entry name" value="Tyrosine_recombinase_XerC/XerD"/>
</dbReference>
<gene>
    <name evidence="9" type="primary">xerC</name>
    <name evidence="12" type="ORF">AKJ09_09197</name>
</gene>
<dbReference type="GO" id="GO:0051301">
    <property type="term" value="P:cell division"/>
    <property type="evidence" value="ECO:0007669"/>
    <property type="project" value="UniProtKB-KW"/>
</dbReference>
<dbReference type="PANTHER" id="PTHR30349:SF77">
    <property type="entry name" value="TYROSINE RECOMBINASE XERC"/>
    <property type="match status" value="1"/>
</dbReference>
<dbReference type="STRING" id="1391654.AKJ09_09197"/>
<dbReference type="HAMAP" id="MF_01808">
    <property type="entry name" value="Recomb_XerC_XerD"/>
    <property type="match status" value="1"/>
</dbReference>
<protein>
    <recommendedName>
        <fullName evidence="9">Tyrosine recombinase XerC</fullName>
    </recommendedName>
</protein>
<reference evidence="12 13" key="1">
    <citation type="submission" date="2015-08" db="EMBL/GenBank/DDBJ databases">
        <authorList>
            <person name="Babu N.S."/>
            <person name="Beckwith C.J."/>
            <person name="Beseler K.G."/>
            <person name="Brison A."/>
            <person name="Carone J.V."/>
            <person name="Caskin T.P."/>
            <person name="Diamond M."/>
            <person name="Durham M.E."/>
            <person name="Foxe J.M."/>
            <person name="Go M."/>
            <person name="Henderson B.A."/>
            <person name="Jones I.B."/>
            <person name="McGettigan J.A."/>
            <person name="Micheletti S.J."/>
            <person name="Nasrallah M.E."/>
            <person name="Ortiz D."/>
            <person name="Piller C.R."/>
            <person name="Privatt S.R."/>
            <person name="Schneider S.L."/>
            <person name="Sharp S."/>
            <person name="Smith T.C."/>
            <person name="Stanton J.D."/>
            <person name="Ullery H.E."/>
            <person name="Wilson R.J."/>
            <person name="Serrano M.G."/>
            <person name="Buck G."/>
            <person name="Lee V."/>
            <person name="Wang Y."/>
            <person name="Carvalho R."/>
            <person name="Voegtly L."/>
            <person name="Shi R."/>
            <person name="Duckworth R."/>
            <person name="Johnson A."/>
            <person name="Loviza R."/>
            <person name="Walstead R."/>
            <person name="Shah Z."/>
            <person name="Kiflezghi M."/>
            <person name="Wade K."/>
            <person name="Ball S.L."/>
            <person name="Bradley K.W."/>
            <person name="Asai D.J."/>
            <person name="Bowman C.A."/>
            <person name="Russell D.A."/>
            <person name="Pope W.H."/>
            <person name="Jacobs-Sera D."/>
            <person name="Hendrix R.W."/>
            <person name="Hatfull G.F."/>
        </authorList>
    </citation>
    <scope>NUCLEOTIDE SEQUENCE [LARGE SCALE GENOMIC DNA]</scope>
    <source>
        <strain evidence="12 13">DSM 27648</strain>
    </source>
</reference>
<evidence type="ECO:0000313" key="13">
    <source>
        <dbReference type="Proteomes" id="UP000064967"/>
    </source>
</evidence>
<keyword evidence="3 9" id="KW-0132">Cell division</keyword>
<evidence type="ECO:0000256" key="5">
    <source>
        <dbReference type="ARBA" id="ARBA00022908"/>
    </source>
</evidence>
<evidence type="ECO:0000256" key="8">
    <source>
        <dbReference type="ARBA" id="ARBA00023306"/>
    </source>
</evidence>
<evidence type="ECO:0000256" key="9">
    <source>
        <dbReference type="HAMAP-Rule" id="MF_01808"/>
    </source>
</evidence>
<feature type="active site" evidence="9">
    <location>
        <position position="272"/>
    </location>
</feature>
<dbReference type="GO" id="GO:0007059">
    <property type="term" value="P:chromosome segregation"/>
    <property type="evidence" value="ECO:0007669"/>
    <property type="project" value="UniProtKB-UniRule"/>
</dbReference>
<keyword evidence="2 9" id="KW-0963">Cytoplasm</keyword>
<keyword evidence="13" id="KW-1185">Reference proteome</keyword>
<feature type="active site" evidence="9">
    <location>
        <position position="195"/>
    </location>
</feature>
<feature type="active site" evidence="9">
    <location>
        <position position="171"/>
    </location>
</feature>
<dbReference type="Gene3D" id="1.10.443.10">
    <property type="entry name" value="Intergrase catalytic core"/>
    <property type="match status" value="1"/>
</dbReference>
<comment type="similarity">
    <text evidence="9">Belongs to the 'phage' integrase family. XerC subfamily.</text>
</comment>
<dbReference type="InterPro" id="IPR044068">
    <property type="entry name" value="CB"/>
</dbReference>
<dbReference type="InterPro" id="IPR010998">
    <property type="entry name" value="Integrase_recombinase_N"/>
</dbReference>
<evidence type="ECO:0000256" key="3">
    <source>
        <dbReference type="ARBA" id="ARBA00022618"/>
    </source>
</evidence>
<dbReference type="GO" id="GO:0005737">
    <property type="term" value="C:cytoplasm"/>
    <property type="evidence" value="ECO:0007669"/>
    <property type="project" value="UniProtKB-SubCell"/>
</dbReference>
<keyword evidence="4 9" id="KW-0159">Chromosome partition</keyword>
<feature type="domain" description="Core-binding (CB)" evidence="11">
    <location>
        <begin position="8"/>
        <end position="102"/>
    </location>
</feature>
<dbReference type="PROSITE" id="PS51898">
    <property type="entry name" value="TYR_RECOMBINASE"/>
    <property type="match status" value="1"/>
</dbReference>
<dbReference type="InterPro" id="IPR002104">
    <property type="entry name" value="Integrase_catalytic"/>
</dbReference>
<feature type="active site" evidence="9">
    <location>
        <position position="269"/>
    </location>
</feature>
<dbReference type="InterPro" id="IPR050090">
    <property type="entry name" value="Tyrosine_recombinase_XerCD"/>
</dbReference>
<dbReference type="SUPFAM" id="SSF47823">
    <property type="entry name" value="lambda integrase-like, N-terminal domain"/>
    <property type="match status" value="1"/>
</dbReference>
<dbReference type="Proteomes" id="UP000064967">
    <property type="component" value="Chromosome"/>
</dbReference>
<dbReference type="InterPro" id="IPR013762">
    <property type="entry name" value="Integrase-like_cat_sf"/>
</dbReference>
<name>A0A0K1Q9W6_9BACT</name>
<accession>A0A0K1Q9W6</accession>
<dbReference type="GO" id="GO:0006313">
    <property type="term" value="P:DNA transposition"/>
    <property type="evidence" value="ECO:0007669"/>
    <property type="project" value="UniProtKB-UniRule"/>
</dbReference>
<dbReference type="PANTHER" id="PTHR30349">
    <property type="entry name" value="PHAGE INTEGRASE-RELATED"/>
    <property type="match status" value="1"/>
</dbReference>
<feature type="domain" description="Tyr recombinase" evidence="10">
    <location>
        <begin position="123"/>
        <end position="317"/>
    </location>
</feature>
<dbReference type="GO" id="GO:0009037">
    <property type="term" value="F:tyrosine-based site-specific recombinase activity"/>
    <property type="evidence" value="ECO:0007669"/>
    <property type="project" value="UniProtKB-UniRule"/>
</dbReference>
<dbReference type="Pfam" id="PF00589">
    <property type="entry name" value="Phage_integrase"/>
    <property type="match status" value="1"/>
</dbReference>
<dbReference type="PATRIC" id="fig|1391654.3.peg.9321"/>
<feature type="active site" evidence="9">
    <location>
        <position position="295"/>
    </location>
</feature>
<sequence>MLRQESIVELEELKQKFLVHLATEKRASNHTVNAYRRDLEGLLAFVAERAKPERPRAVTRRDPLPLDLYILRAWLGDLARTCAPSSVARKIACVRSFCRWMKKNGYATTNPSEQLASPKVRRELPTFLSAEDASTVVESPDEDTVMSRRAREVVALRDRALLELLYGGGLRVSEASGLNLDHMSLGERTLRVLGKGNKERVIPIGRKAEAALRAWLDVRVELTHPKTRFLDPAAVFVSTRGRRLGPRATQLLVRRYGLVGAGRADLHPHALRHTCATHLLDGGADLRAIQEMLGHSSLSTTQRYTHVSVSHLLKVYDQAHPLAKKRTVE</sequence>
<evidence type="ECO:0000313" key="12">
    <source>
        <dbReference type="EMBL" id="AKV02534.1"/>
    </source>
</evidence>
<dbReference type="KEGG" id="llu:AKJ09_09197"/>
<evidence type="ECO:0000256" key="2">
    <source>
        <dbReference type="ARBA" id="ARBA00022490"/>
    </source>
</evidence>
<comment type="subcellular location">
    <subcellularLocation>
        <location evidence="1 9">Cytoplasm</location>
    </subcellularLocation>
</comment>
<evidence type="ECO:0000256" key="4">
    <source>
        <dbReference type="ARBA" id="ARBA00022829"/>
    </source>
</evidence>
<keyword evidence="5 9" id="KW-0229">DNA integration</keyword>
<comment type="subunit">
    <text evidence="9">Forms a cyclic heterotetrameric complex composed of two molecules of XerC and two molecules of XerD.</text>
</comment>
<organism evidence="12 13">
    <name type="scientific">Labilithrix luteola</name>
    <dbReference type="NCBI Taxonomy" id="1391654"/>
    <lineage>
        <taxon>Bacteria</taxon>
        <taxon>Pseudomonadati</taxon>
        <taxon>Myxococcota</taxon>
        <taxon>Polyangia</taxon>
        <taxon>Polyangiales</taxon>
        <taxon>Labilitrichaceae</taxon>
        <taxon>Labilithrix</taxon>
    </lineage>
</organism>
<dbReference type="OrthoDB" id="9801717at2"/>
<evidence type="ECO:0000256" key="1">
    <source>
        <dbReference type="ARBA" id="ARBA00004496"/>
    </source>
</evidence>
<dbReference type="EMBL" id="CP012333">
    <property type="protein sequence ID" value="AKV02534.1"/>
    <property type="molecule type" value="Genomic_DNA"/>
</dbReference>
<feature type="active site" description="O-(3'-phospho-DNA)-tyrosine intermediate" evidence="9">
    <location>
        <position position="304"/>
    </location>
</feature>
<evidence type="ECO:0000256" key="6">
    <source>
        <dbReference type="ARBA" id="ARBA00023125"/>
    </source>
</evidence>
<dbReference type="InterPro" id="IPR004107">
    <property type="entry name" value="Integrase_SAM-like_N"/>
</dbReference>
<proteinExistence type="inferred from homology"/>
<dbReference type="AlphaFoldDB" id="A0A0K1Q9W6"/>
<comment type="function">
    <text evidence="9">Site-specific tyrosine recombinase, which acts by catalyzing the cutting and rejoining of the recombining DNA molecules. The XerC-XerD complex is essential to convert dimers of the bacterial chromosome into monomers to permit their segregation at cell division. It also contributes to the segregational stability of plasmids.</text>
</comment>
<dbReference type="GO" id="GO:0003677">
    <property type="term" value="F:DNA binding"/>
    <property type="evidence" value="ECO:0007669"/>
    <property type="project" value="UniProtKB-UniRule"/>
</dbReference>
<dbReference type="SUPFAM" id="SSF56349">
    <property type="entry name" value="DNA breaking-rejoining enzymes"/>
    <property type="match status" value="1"/>
</dbReference>
<keyword evidence="6 9" id="KW-0238">DNA-binding</keyword>
<evidence type="ECO:0000259" key="11">
    <source>
        <dbReference type="PROSITE" id="PS51900"/>
    </source>
</evidence>
<dbReference type="Pfam" id="PF02899">
    <property type="entry name" value="Phage_int_SAM_1"/>
    <property type="match status" value="1"/>
</dbReference>
<dbReference type="PROSITE" id="PS51900">
    <property type="entry name" value="CB"/>
    <property type="match status" value="1"/>
</dbReference>